<dbReference type="Proteomes" id="UP000284219">
    <property type="component" value="Unassembled WGS sequence"/>
</dbReference>
<comment type="subcellular location">
    <subcellularLocation>
        <location evidence="1">Cell membrane</location>
        <topology evidence="1">Peripheral membrane protein</topology>
    </subcellularLocation>
</comment>
<keyword evidence="8" id="KW-0406">Ion transport</keyword>
<dbReference type="InterPro" id="IPR051535">
    <property type="entry name" value="Siderophore_ABC-ATPase"/>
</dbReference>
<dbReference type="EMBL" id="MCHY01000009">
    <property type="protein sequence ID" value="RKD23226.1"/>
    <property type="molecule type" value="Genomic_DNA"/>
</dbReference>
<dbReference type="InterPro" id="IPR027417">
    <property type="entry name" value="P-loop_NTPase"/>
</dbReference>
<feature type="domain" description="ABC transporter" evidence="10">
    <location>
        <begin position="1"/>
        <end position="221"/>
    </location>
</feature>
<dbReference type="SMART" id="SM00382">
    <property type="entry name" value="AAA"/>
    <property type="match status" value="1"/>
</dbReference>
<protein>
    <recommendedName>
        <fullName evidence="10">ABC transporter domain-containing protein</fullName>
    </recommendedName>
</protein>
<keyword evidence="7" id="KW-0408">Iron</keyword>
<dbReference type="OrthoDB" id="9787851at2"/>
<sequence>MKDFSLSIQKGEIVSIVGSNGSGKSTVLRLLTRLLKTESGAILLEGQSINQLTDKQFAKKMTMLPQVLNHQVEMTVRDLVSHGRNPYLKWYEVVDNQTNYIDWALSVTHLTALQHRPLYALSGGERQRAWIAMSIAQTPKVLILDEPTSYLDISHQLEIMELLKELNDSLGMTIIMVLHDLNQAARYSDRIIAMKNGKVVRQGKPCEVYDHDFFEEVFSIKASIHFDGDKPVCTPIGLAQSQQKKN</sequence>
<keyword evidence="6" id="KW-0067">ATP-binding</keyword>
<evidence type="ECO:0000256" key="9">
    <source>
        <dbReference type="ARBA" id="ARBA00023136"/>
    </source>
</evidence>
<evidence type="ECO:0000256" key="8">
    <source>
        <dbReference type="ARBA" id="ARBA00023065"/>
    </source>
</evidence>
<evidence type="ECO:0000256" key="3">
    <source>
        <dbReference type="ARBA" id="ARBA00022475"/>
    </source>
</evidence>
<proteinExistence type="predicted"/>
<reference evidence="11 12" key="1">
    <citation type="submission" date="2016-08" db="EMBL/GenBank/DDBJ databases">
        <title>Novel Firmicute Genomes.</title>
        <authorList>
            <person name="Poppleton D.I."/>
            <person name="Gribaldo S."/>
        </authorList>
    </citation>
    <scope>NUCLEOTIDE SEQUENCE [LARGE SCALE GENOMIC DNA]</scope>
    <source>
        <strain evidence="11 12">RAOx-1</strain>
    </source>
</reference>
<dbReference type="AlphaFoldDB" id="A0A419SHH9"/>
<keyword evidence="5" id="KW-0547">Nucleotide-binding</keyword>
<dbReference type="GO" id="GO:0005524">
    <property type="term" value="F:ATP binding"/>
    <property type="evidence" value="ECO:0007669"/>
    <property type="project" value="UniProtKB-KW"/>
</dbReference>
<evidence type="ECO:0000259" key="10">
    <source>
        <dbReference type="PROSITE" id="PS50893"/>
    </source>
</evidence>
<gene>
    <name evidence="11" type="ORF">BEP19_11860</name>
</gene>
<dbReference type="GO" id="GO:0016887">
    <property type="term" value="F:ATP hydrolysis activity"/>
    <property type="evidence" value="ECO:0007669"/>
    <property type="project" value="InterPro"/>
</dbReference>
<organism evidence="11 12">
    <name type="scientific">Ammoniphilus oxalaticus</name>
    <dbReference type="NCBI Taxonomy" id="66863"/>
    <lineage>
        <taxon>Bacteria</taxon>
        <taxon>Bacillati</taxon>
        <taxon>Bacillota</taxon>
        <taxon>Bacilli</taxon>
        <taxon>Bacillales</taxon>
        <taxon>Paenibacillaceae</taxon>
        <taxon>Aneurinibacillus group</taxon>
        <taxon>Ammoniphilus</taxon>
    </lineage>
</organism>
<keyword evidence="12" id="KW-1185">Reference proteome</keyword>
<dbReference type="FunFam" id="3.40.50.300:FF:000134">
    <property type="entry name" value="Iron-enterobactin ABC transporter ATP-binding protein"/>
    <property type="match status" value="1"/>
</dbReference>
<dbReference type="GO" id="GO:0005886">
    <property type="term" value="C:plasma membrane"/>
    <property type="evidence" value="ECO:0007669"/>
    <property type="project" value="UniProtKB-SubCell"/>
</dbReference>
<dbReference type="SUPFAM" id="SSF52540">
    <property type="entry name" value="P-loop containing nucleoside triphosphate hydrolases"/>
    <property type="match status" value="1"/>
</dbReference>
<keyword evidence="2" id="KW-0813">Transport</keyword>
<dbReference type="CDD" id="cd03214">
    <property type="entry name" value="ABC_Iron-Siderophores_B12_Hemin"/>
    <property type="match status" value="1"/>
</dbReference>
<dbReference type="PROSITE" id="PS00211">
    <property type="entry name" value="ABC_TRANSPORTER_1"/>
    <property type="match status" value="1"/>
</dbReference>
<evidence type="ECO:0000256" key="1">
    <source>
        <dbReference type="ARBA" id="ARBA00004202"/>
    </source>
</evidence>
<evidence type="ECO:0000256" key="5">
    <source>
        <dbReference type="ARBA" id="ARBA00022741"/>
    </source>
</evidence>
<dbReference type="Pfam" id="PF00005">
    <property type="entry name" value="ABC_tran"/>
    <property type="match status" value="1"/>
</dbReference>
<name>A0A419SHH9_9BACL</name>
<keyword evidence="4" id="KW-0410">Iron transport</keyword>
<evidence type="ECO:0000256" key="2">
    <source>
        <dbReference type="ARBA" id="ARBA00022448"/>
    </source>
</evidence>
<accession>A0A419SHH9</accession>
<dbReference type="Gene3D" id="3.40.50.300">
    <property type="entry name" value="P-loop containing nucleotide triphosphate hydrolases"/>
    <property type="match status" value="1"/>
</dbReference>
<comment type="caution">
    <text evidence="11">The sequence shown here is derived from an EMBL/GenBank/DDBJ whole genome shotgun (WGS) entry which is preliminary data.</text>
</comment>
<evidence type="ECO:0000313" key="12">
    <source>
        <dbReference type="Proteomes" id="UP000284219"/>
    </source>
</evidence>
<keyword evidence="3" id="KW-1003">Cell membrane</keyword>
<keyword evidence="9" id="KW-0472">Membrane</keyword>
<evidence type="ECO:0000256" key="6">
    <source>
        <dbReference type="ARBA" id="ARBA00022840"/>
    </source>
</evidence>
<dbReference type="GO" id="GO:0006826">
    <property type="term" value="P:iron ion transport"/>
    <property type="evidence" value="ECO:0007669"/>
    <property type="project" value="UniProtKB-KW"/>
</dbReference>
<evidence type="ECO:0000256" key="4">
    <source>
        <dbReference type="ARBA" id="ARBA00022496"/>
    </source>
</evidence>
<evidence type="ECO:0000256" key="7">
    <source>
        <dbReference type="ARBA" id="ARBA00023004"/>
    </source>
</evidence>
<dbReference type="InterPro" id="IPR017871">
    <property type="entry name" value="ABC_transporter-like_CS"/>
</dbReference>
<dbReference type="PANTHER" id="PTHR42771">
    <property type="entry name" value="IRON(3+)-HYDROXAMATE IMPORT ATP-BINDING PROTEIN FHUC"/>
    <property type="match status" value="1"/>
</dbReference>
<evidence type="ECO:0000313" key="11">
    <source>
        <dbReference type="EMBL" id="RKD23226.1"/>
    </source>
</evidence>
<dbReference type="PROSITE" id="PS50893">
    <property type="entry name" value="ABC_TRANSPORTER_2"/>
    <property type="match status" value="1"/>
</dbReference>
<dbReference type="PANTHER" id="PTHR42771:SF11">
    <property type="entry name" value="FERRICHROME TRANSPORT ATP-BINDING PROTEIN FHUC"/>
    <property type="match status" value="1"/>
</dbReference>
<dbReference type="InterPro" id="IPR003439">
    <property type="entry name" value="ABC_transporter-like_ATP-bd"/>
</dbReference>
<dbReference type="InterPro" id="IPR003593">
    <property type="entry name" value="AAA+_ATPase"/>
</dbReference>